<evidence type="ECO:0000256" key="1">
    <source>
        <dbReference type="ARBA" id="ARBA00004651"/>
    </source>
</evidence>
<dbReference type="GO" id="GO:0005886">
    <property type="term" value="C:plasma membrane"/>
    <property type="evidence" value="ECO:0007669"/>
    <property type="project" value="UniProtKB-SubCell"/>
</dbReference>
<gene>
    <name evidence="9" type="ORF">CLCY_10c00720</name>
</gene>
<evidence type="ECO:0000256" key="7">
    <source>
        <dbReference type="ARBA" id="ARBA00023136"/>
    </source>
</evidence>
<feature type="transmembrane region" description="Helical" evidence="8">
    <location>
        <begin position="177"/>
        <end position="200"/>
    </location>
</feature>
<feature type="transmembrane region" description="Helical" evidence="8">
    <location>
        <begin position="12"/>
        <end position="35"/>
    </location>
</feature>
<dbReference type="PATRIC" id="fig|1121307.3.peg.76"/>
<keyword evidence="6 8" id="KW-1133">Transmembrane helix</keyword>
<keyword evidence="3" id="KW-0813">Transport</keyword>
<dbReference type="EMBL" id="LFVU01000007">
    <property type="protein sequence ID" value="KMT22527.1"/>
    <property type="molecule type" value="Genomic_DNA"/>
</dbReference>
<comment type="caution">
    <text evidence="9">The sequence shown here is derived from an EMBL/GenBank/DDBJ whole genome shotgun (WGS) entry which is preliminary data.</text>
</comment>
<feature type="transmembrane region" description="Helical" evidence="8">
    <location>
        <begin position="334"/>
        <end position="367"/>
    </location>
</feature>
<comment type="subcellular location">
    <subcellularLocation>
        <location evidence="1">Cell membrane</location>
        <topology evidence="1">Multi-pass membrane protein</topology>
    </subcellularLocation>
</comment>
<name>A0A0J8D9L7_CLOCY</name>
<reference evidence="9 10" key="1">
    <citation type="submission" date="2015-06" db="EMBL/GenBank/DDBJ databases">
        <title>Draft genome sequence of the purine-degrading Clostridium cylindrosporum HC-1 (DSM 605).</title>
        <authorList>
            <person name="Poehlein A."/>
            <person name="Schiel-Bengelsdorf B."/>
            <person name="Bengelsdorf F."/>
            <person name="Daniel R."/>
            <person name="Duerre P."/>
        </authorList>
    </citation>
    <scope>NUCLEOTIDE SEQUENCE [LARGE SCALE GENOMIC DNA]</scope>
    <source>
        <strain evidence="9 10">DSM 605</strain>
    </source>
</reference>
<dbReference type="STRING" id="1121307.CLCY_10c00720"/>
<organism evidence="9 10">
    <name type="scientific">Clostridium cylindrosporum DSM 605</name>
    <dbReference type="NCBI Taxonomy" id="1121307"/>
    <lineage>
        <taxon>Bacteria</taxon>
        <taxon>Bacillati</taxon>
        <taxon>Bacillota</taxon>
        <taxon>Clostridia</taxon>
        <taxon>Eubacteriales</taxon>
        <taxon>Clostridiaceae</taxon>
        <taxon>Clostridium</taxon>
    </lineage>
</organism>
<feature type="transmembrane region" description="Helical" evidence="8">
    <location>
        <begin position="235"/>
        <end position="261"/>
    </location>
</feature>
<evidence type="ECO:0000256" key="4">
    <source>
        <dbReference type="ARBA" id="ARBA00022475"/>
    </source>
</evidence>
<keyword evidence="4" id="KW-1003">Cell membrane</keyword>
<protein>
    <recommendedName>
        <fullName evidence="11">Permease</fullName>
    </recommendedName>
</protein>
<evidence type="ECO:0000256" key="6">
    <source>
        <dbReference type="ARBA" id="ARBA00022989"/>
    </source>
</evidence>
<dbReference type="PANTHER" id="PTHR21716">
    <property type="entry name" value="TRANSMEMBRANE PROTEIN"/>
    <property type="match status" value="1"/>
</dbReference>
<feature type="transmembrane region" description="Helical" evidence="8">
    <location>
        <begin position="267"/>
        <end position="296"/>
    </location>
</feature>
<evidence type="ECO:0008006" key="11">
    <source>
        <dbReference type="Google" id="ProtNLM"/>
    </source>
</evidence>
<proteinExistence type="inferred from homology"/>
<feature type="transmembrane region" description="Helical" evidence="8">
    <location>
        <begin position="41"/>
        <end position="62"/>
    </location>
</feature>
<evidence type="ECO:0000256" key="8">
    <source>
        <dbReference type="SAM" id="Phobius"/>
    </source>
</evidence>
<keyword evidence="5 8" id="KW-0812">Transmembrane</keyword>
<dbReference type="GO" id="GO:0055085">
    <property type="term" value="P:transmembrane transport"/>
    <property type="evidence" value="ECO:0007669"/>
    <property type="project" value="TreeGrafter"/>
</dbReference>
<dbReference type="RefSeq" id="WP_048569942.1">
    <property type="nucleotide sequence ID" value="NZ_LFVU01000007.1"/>
</dbReference>
<dbReference type="AlphaFoldDB" id="A0A0J8D9L7"/>
<evidence type="ECO:0000313" key="9">
    <source>
        <dbReference type="EMBL" id="KMT22527.1"/>
    </source>
</evidence>
<accession>A0A0J8D9L7</accession>
<keyword evidence="7 8" id="KW-0472">Membrane</keyword>
<evidence type="ECO:0000256" key="5">
    <source>
        <dbReference type="ARBA" id="ARBA00022692"/>
    </source>
</evidence>
<dbReference type="Proteomes" id="UP000036756">
    <property type="component" value="Unassembled WGS sequence"/>
</dbReference>
<comment type="similarity">
    <text evidence="2">Belongs to the autoinducer-2 exporter (AI-2E) (TC 2.A.86) family.</text>
</comment>
<evidence type="ECO:0000256" key="2">
    <source>
        <dbReference type="ARBA" id="ARBA00009773"/>
    </source>
</evidence>
<keyword evidence="10" id="KW-1185">Reference proteome</keyword>
<dbReference type="InterPro" id="IPR002549">
    <property type="entry name" value="AI-2E-like"/>
</dbReference>
<feature type="transmembrane region" description="Helical" evidence="8">
    <location>
        <begin position="83"/>
        <end position="106"/>
    </location>
</feature>
<evidence type="ECO:0000256" key="3">
    <source>
        <dbReference type="ARBA" id="ARBA00022448"/>
    </source>
</evidence>
<evidence type="ECO:0000313" key="10">
    <source>
        <dbReference type="Proteomes" id="UP000036756"/>
    </source>
</evidence>
<dbReference type="Pfam" id="PF01594">
    <property type="entry name" value="AI-2E_transport"/>
    <property type="match status" value="1"/>
</dbReference>
<sequence length="396" mass="44023">MELNSSNIKKILFIIVVSILVFLGVQNFGIVMRFSHVVIKILKPFIIGVCIAFTLNGLLRLLEDRVFSPLNRSNSILWKKSRRGICILLTYAILGGILFVLFFLIVPELRKSFQMLLSNINIYAAVFQNWTDKMISTLNISPDYANTIRIDWDKVFSMLGSFMKNVSNDFINTTMNITSAVISVVVNTVIGIAFSVYMLFQKEKLASQAKRICLAYFSRKRAEYLISVGKLSNKIFARFIVGQFTEAIIIGLLCFIGMNIFSMPYSSLISTIVGVTSLIPVFGALIGTGVGVFVLLMVEPMTAVWFIVFIIVLQQIEGNIIYPRVVGNSIGLPGIWVLLAVTVGGSSFGVMGMLLGIPLSSIIYCLFKNEVSARLRRRGISYADIEGLGVDFTETM</sequence>
<dbReference type="PANTHER" id="PTHR21716:SF53">
    <property type="entry name" value="PERMEASE PERM-RELATED"/>
    <property type="match status" value="1"/>
</dbReference>
<dbReference type="OrthoDB" id="9793390at2"/>
<feature type="transmembrane region" description="Helical" evidence="8">
    <location>
        <begin position="303"/>
        <end position="322"/>
    </location>
</feature>